<name>A0ABS3CI83_9BACT</name>
<dbReference type="EMBL" id="JAFKCU010000003">
    <property type="protein sequence ID" value="MBN7816802.1"/>
    <property type="molecule type" value="Genomic_DNA"/>
</dbReference>
<accession>A0ABS3CI83</accession>
<sequence>MLNFIEGSSVKVITEDSVNNYFHYEFPKNVKYLGEVLEETPYGIIDKTKTGVGATTLELKATRNSIIVEPTKATASAKAKKTPNSLYVGSATHELECPTDEDIKNYFNNSSIPHKKIICVTDSLPRILDQMSEEQKEEYFLLIDESDSMQMDSSYRALMNIAMKIYKTFPLQKRALITATPVIFNDPNLSFERRIKLDFEEKKVFEIVLLHAVNPYGTIIELIMELVKQSLEDVKMSKPYTKIVVALNSVIMSKVLANKLSSLGISQDDISILCGSHSKGKAGKFNREIVDGILPSNINFKTSAYYNGIDIEESYHLIALTDNTDSNNSPSASRLTQIAGRCRVSLASFKIVQSFKHGISYPIYNLKDLQESAKNVVDLSGCMKHNIEGDKYLSNKLPKVLENSTKNLNVEGFRLTFYDKFDRIQKLEVSYLGIDAILELQDSRNTYYSSKDSLEKRLKVEGHTVISREHISKVKISGQTTIREINAYKKKMLINVLRKFEVNPFIFKMLPAEKIGKEGILISSLFEEYQAKMNHEQLIRMIKKASSPQSKKNFSLLAARLAFHFLEETSAIKALRDKYFKIGEKIYKDELTSIIEEFRRKSNIDVIIGTSELTDLDLLNVMCTIEPVNFNKKRIAKGARSYYKVIDHLPFGELIKKKTFNVNEYYEASAIIEVK</sequence>
<dbReference type="RefSeq" id="WP_206587466.1">
    <property type="nucleotide sequence ID" value="NZ_JAFKCU010000003.1"/>
</dbReference>
<gene>
    <name evidence="1" type="ORF">J0A69_15240</name>
</gene>
<comment type="caution">
    <text evidence="1">The sequence shown here is derived from an EMBL/GenBank/DDBJ whole genome shotgun (WGS) entry which is preliminary data.</text>
</comment>
<proteinExistence type="predicted"/>
<organism evidence="1 2">
    <name type="scientific">Algoriphagus pacificus</name>
    <dbReference type="NCBI Taxonomy" id="2811234"/>
    <lineage>
        <taxon>Bacteria</taxon>
        <taxon>Pseudomonadati</taxon>
        <taxon>Bacteroidota</taxon>
        <taxon>Cytophagia</taxon>
        <taxon>Cytophagales</taxon>
        <taxon>Cyclobacteriaceae</taxon>
        <taxon>Algoriphagus</taxon>
    </lineage>
</organism>
<evidence type="ECO:0000313" key="2">
    <source>
        <dbReference type="Proteomes" id="UP000664480"/>
    </source>
</evidence>
<evidence type="ECO:0000313" key="1">
    <source>
        <dbReference type="EMBL" id="MBN7816802.1"/>
    </source>
</evidence>
<keyword evidence="2" id="KW-1185">Reference proteome</keyword>
<reference evidence="1 2" key="1">
    <citation type="submission" date="2021-03" db="EMBL/GenBank/DDBJ databases">
        <title>novel species isolated from a fishpond in China.</title>
        <authorList>
            <person name="Lu H."/>
            <person name="Cai Z."/>
        </authorList>
    </citation>
    <scope>NUCLEOTIDE SEQUENCE [LARGE SCALE GENOMIC DNA]</scope>
    <source>
        <strain evidence="1 2">YJ13C</strain>
    </source>
</reference>
<protein>
    <submittedName>
        <fullName evidence="1">Uncharacterized protein</fullName>
    </submittedName>
</protein>
<dbReference type="Proteomes" id="UP000664480">
    <property type="component" value="Unassembled WGS sequence"/>
</dbReference>